<reference evidence="3 4" key="1">
    <citation type="submission" date="2023-04" db="EMBL/GenBank/DDBJ databases">
        <title>A novel bacteria isolated from coastal sediment.</title>
        <authorList>
            <person name="Liu X.-J."/>
            <person name="Du Z.-J."/>
        </authorList>
    </citation>
    <scope>NUCLEOTIDE SEQUENCE [LARGE SCALE GENOMIC DNA]</scope>
    <source>
        <strain evidence="3 4">SDUM461004</strain>
    </source>
</reference>
<evidence type="ECO:0000313" key="4">
    <source>
        <dbReference type="Proteomes" id="UP001243717"/>
    </source>
</evidence>
<dbReference type="Pfam" id="PF22725">
    <property type="entry name" value="GFO_IDH_MocA_C3"/>
    <property type="match status" value="1"/>
</dbReference>
<feature type="domain" description="GFO/IDH/MocA-like oxidoreductase" evidence="2">
    <location>
        <begin position="129"/>
        <end position="247"/>
    </location>
</feature>
<organism evidence="3 4">
    <name type="scientific">Thalassobacterium sedimentorum</name>
    <dbReference type="NCBI Taxonomy" id="3041258"/>
    <lineage>
        <taxon>Bacteria</taxon>
        <taxon>Pseudomonadati</taxon>
        <taxon>Verrucomicrobiota</taxon>
        <taxon>Opitutia</taxon>
        <taxon>Puniceicoccales</taxon>
        <taxon>Coraliomargaritaceae</taxon>
        <taxon>Thalassobacterium</taxon>
    </lineage>
</organism>
<feature type="domain" description="Gfo/Idh/MocA-like oxidoreductase N-terminal" evidence="1">
    <location>
        <begin position="1"/>
        <end position="121"/>
    </location>
</feature>
<sequence>MKVAIIGLGFMGGMHAQIYKALPGVELVAVASLDVAGAKDKVAKLGLDAEVFDDFDTLLANTDVDVIDICLPTDLHAETAIKAANAGKHLFIEKPLSLTLENCEAIQAAISQGGVFSQVGHCIRFWPEYVALKKFIDSGKAGALKSISLHRRAARPTYSQYDWLNDETRSGGAAVDLHIHDADFIIHLFGLPNAVKSQATRGRSGNDHIFTHYQYADVTVHGEGGWDYPEHYGFSMAFEAIFENGSLSYDSASGKAPTVVLNDTPAMELEVIQPGPKQSTIGEGNLSSLGGYYNELEYFINCLTENMAPQIATVAQATESLRVILAELKSAETGKVVQL</sequence>
<gene>
    <name evidence="3" type="ORF">QEH59_00800</name>
</gene>
<dbReference type="Pfam" id="PF01408">
    <property type="entry name" value="GFO_IDH_MocA"/>
    <property type="match status" value="1"/>
</dbReference>
<dbReference type="PANTHER" id="PTHR43377">
    <property type="entry name" value="BILIVERDIN REDUCTASE A"/>
    <property type="match status" value="1"/>
</dbReference>
<dbReference type="SUPFAM" id="SSF55347">
    <property type="entry name" value="Glyceraldehyde-3-phosphate dehydrogenase-like, C-terminal domain"/>
    <property type="match status" value="1"/>
</dbReference>
<keyword evidence="4" id="KW-1185">Reference proteome</keyword>
<dbReference type="RefSeq" id="WP_308983452.1">
    <property type="nucleotide sequence ID" value="NZ_JARXIC010000001.1"/>
</dbReference>
<dbReference type="EMBL" id="JARXIC010000001">
    <property type="protein sequence ID" value="MDQ8192943.1"/>
    <property type="molecule type" value="Genomic_DNA"/>
</dbReference>
<dbReference type="InterPro" id="IPR055170">
    <property type="entry name" value="GFO_IDH_MocA-like_dom"/>
</dbReference>
<dbReference type="Proteomes" id="UP001243717">
    <property type="component" value="Unassembled WGS sequence"/>
</dbReference>
<dbReference type="InterPro" id="IPR000683">
    <property type="entry name" value="Gfo/Idh/MocA-like_OxRdtase_N"/>
</dbReference>
<proteinExistence type="predicted"/>
<evidence type="ECO:0000313" key="3">
    <source>
        <dbReference type="EMBL" id="MDQ8192943.1"/>
    </source>
</evidence>
<evidence type="ECO:0000259" key="1">
    <source>
        <dbReference type="Pfam" id="PF01408"/>
    </source>
</evidence>
<evidence type="ECO:0000259" key="2">
    <source>
        <dbReference type="Pfam" id="PF22725"/>
    </source>
</evidence>
<protein>
    <submittedName>
        <fullName evidence="3">Gfo/Idh/MocA family oxidoreductase</fullName>
    </submittedName>
</protein>
<accession>A0ABU1AE44</accession>
<dbReference type="InterPro" id="IPR036291">
    <property type="entry name" value="NAD(P)-bd_dom_sf"/>
</dbReference>
<dbReference type="SUPFAM" id="SSF51735">
    <property type="entry name" value="NAD(P)-binding Rossmann-fold domains"/>
    <property type="match status" value="1"/>
</dbReference>
<dbReference type="Gene3D" id="3.30.360.10">
    <property type="entry name" value="Dihydrodipicolinate Reductase, domain 2"/>
    <property type="match status" value="1"/>
</dbReference>
<comment type="caution">
    <text evidence="3">The sequence shown here is derived from an EMBL/GenBank/DDBJ whole genome shotgun (WGS) entry which is preliminary data.</text>
</comment>
<dbReference type="InterPro" id="IPR051450">
    <property type="entry name" value="Gfo/Idh/MocA_Oxidoreductases"/>
</dbReference>
<dbReference type="Gene3D" id="3.40.50.720">
    <property type="entry name" value="NAD(P)-binding Rossmann-like Domain"/>
    <property type="match status" value="1"/>
</dbReference>
<name>A0ABU1AE44_9BACT</name>
<dbReference type="PANTHER" id="PTHR43377:SF1">
    <property type="entry name" value="BILIVERDIN REDUCTASE A"/>
    <property type="match status" value="1"/>
</dbReference>